<evidence type="ECO:0000313" key="4">
    <source>
        <dbReference type="Proteomes" id="UP000225277"/>
    </source>
</evidence>
<dbReference type="AlphaFoldDB" id="A0A2D3V120"/>
<feature type="signal peptide" evidence="2">
    <location>
        <begin position="1"/>
        <end position="19"/>
    </location>
</feature>
<dbReference type="PANTHER" id="PTHR36578">
    <property type="entry name" value="CHROMOSOME 15, WHOLE GENOME SHOTGUN SEQUENCE"/>
    <property type="match status" value="1"/>
</dbReference>
<proteinExistence type="predicted"/>
<dbReference type="OrthoDB" id="271448at2759"/>
<evidence type="ECO:0000313" key="3">
    <source>
        <dbReference type="EMBL" id="CZT19180.1"/>
    </source>
</evidence>
<dbReference type="RefSeq" id="XP_023626070.1">
    <property type="nucleotide sequence ID" value="XM_023770302.1"/>
</dbReference>
<feature type="chain" id="PRO_5013554963" evidence="2">
    <location>
        <begin position="20"/>
        <end position="484"/>
    </location>
</feature>
<organism evidence="3 4">
    <name type="scientific">Ramularia collo-cygni</name>
    <dbReference type="NCBI Taxonomy" id="112498"/>
    <lineage>
        <taxon>Eukaryota</taxon>
        <taxon>Fungi</taxon>
        <taxon>Dikarya</taxon>
        <taxon>Ascomycota</taxon>
        <taxon>Pezizomycotina</taxon>
        <taxon>Dothideomycetes</taxon>
        <taxon>Dothideomycetidae</taxon>
        <taxon>Mycosphaerellales</taxon>
        <taxon>Mycosphaerellaceae</taxon>
        <taxon>Ramularia</taxon>
    </lineage>
</organism>
<dbReference type="EMBL" id="FJUY01000007">
    <property type="protein sequence ID" value="CZT19180.1"/>
    <property type="molecule type" value="Genomic_DNA"/>
</dbReference>
<evidence type="ECO:0000256" key="2">
    <source>
        <dbReference type="SAM" id="SignalP"/>
    </source>
</evidence>
<sequence length="484" mass="51314">MAINKVLLANVALAAVAYASPAPQQLDFAAIAAAPTVASGPSGIDADGGGEQTATLYTSFAVTAATTAPVAASKTGLAKREDAAELFKRTFNPCCPIYDPWCFVSPNKCSAPTKPAPKPQPPKPTGPPSPPKPTTPTQAPAPAVTSCSFSAYTPYYAALATGYTTDPALAATSTTTANQPCPTTPEAGTYCGFLNPLDPCAPQPDGYGPVPEPDTPAAFLAYSKLHSSAQAAPTVIPSTNNKQYTQVFKDLNGATSAQSYLGLYTLKTYDVNECAAHCDCTDLCTAFNIYAERDPSLNPTNNDSTYDPGYPTVWGQSCPNPPSQTSFKCTLWGSSIDKTSATNTGYTKEQFQVVITASDGYDKTNVTVPETPPKCQTPPPKDTNCYGNAINSPKHWLGAKFFPGPFNALICSKYALEQKAINIAANALQVPQMFNAYYLHKNGKPHGTYCSLYNDHIGCDAADYHGGHSGPDFFECKQSFTWWL</sequence>
<keyword evidence="4" id="KW-1185">Reference proteome</keyword>
<dbReference type="Proteomes" id="UP000225277">
    <property type="component" value="Unassembled WGS sequence"/>
</dbReference>
<dbReference type="PANTHER" id="PTHR36578:SF1">
    <property type="entry name" value="APPLE DOMAIN-CONTAINING PROTEIN"/>
    <property type="match status" value="1"/>
</dbReference>
<feature type="compositionally biased region" description="Pro residues" evidence="1">
    <location>
        <begin position="114"/>
        <end position="134"/>
    </location>
</feature>
<feature type="region of interest" description="Disordered" evidence="1">
    <location>
        <begin position="113"/>
        <end position="141"/>
    </location>
</feature>
<name>A0A2D3V120_9PEZI</name>
<evidence type="ECO:0000256" key="1">
    <source>
        <dbReference type="SAM" id="MobiDB-lite"/>
    </source>
</evidence>
<accession>A0A2D3V120</accession>
<dbReference type="STRING" id="112498.A0A2D3V120"/>
<gene>
    <name evidence="3" type="ORF">RCC_05026</name>
</gene>
<protein>
    <submittedName>
        <fullName evidence="3">Uncharacterized protein</fullName>
    </submittedName>
</protein>
<reference evidence="3 4" key="1">
    <citation type="submission" date="2016-03" db="EMBL/GenBank/DDBJ databases">
        <authorList>
            <person name="Ploux O."/>
        </authorList>
    </citation>
    <scope>NUCLEOTIDE SEQUENCE [LARGE SCALE GENOMIC DNA]</scope>
    <source>
        <strain evidence="3 4">URUG2</strain>
    </source>
</reference>
<keyword evidence="2" id="KW-0732">Signal</keyword>
<dbReference type="GeneID" id="35600194"/>